<dbReference type="Proteomes" id="UP000515135">
    <property type="component" value="Unplaced"/>
</dbReference>
<dbReference type="OrthoDB" id="381520at2759"/>
<dbReference type="SUPFAM" id="SSF48452">
    <property type="entry name" value="TPR-like"/>
    <property type="match status" value="1"/>
</dbReference>
<accession>A0A6P4YSB2</accession>
<dbReference type="RefSeq" id="XP_019621532.1">
    <property type="nucleotide sequence ID" value="XM_019765973.1"/>
</dbReference>
<dbReference type="Pfam" id="PF13424">
    <property type="entry name" value="TPR_12"/>
    <property type="match status" value="1"/>
</dbReference>
<organism evidence="2 3">
    <name type="scientific">Branchiostoma belcheri</name>
    <name type="common">Amphioxus</name>
    <dbReference type="NCBI Taxonomy" id="7741"/>
    <lineage>
        <taxon>Eukaryota</taxon>
        <taxon>Metazoa</taxon>
        <taxon>Chordata</taxon>
        <taxon>Cephalochordata</taxon>
        <taxon>Leptocardii</taxon>
        <taxon>Amphioxiformes</taxon>
        <taxon>Branchiostomatidae</taxon>
        <taxon>Branchiostoma</taxon>
    </lineage>
</organism>
<dbReference type="GeneID" id="109467866"/>
<dbReference type="AlphaFoldDB" id="A0A6P4YSB2"/>
<gene>
    <name evidence="3" type="primary">LOC109467866</name>
</gene>
<dbReference type="InterPro" id="IPR011990">
    <property type="entry name" value="TPR-like_helical_dom_sf"/>
</dbReference>
<dbReference type="PANTHER" id="PTHR19959:SF119">
    <property type="entry name" value="FUNGAL LIPASE-LIKE DOMAIN-CONTAINING PROTEIN"/>
    <property type="match status" value="1"/>
</dbReference>
<keyword evidence="2" id="KW-1185">Reference proteome</keyword>
<dbReference type="Gene3D" id="1.25.40.10">
    <property type="entry name" value="Tetratricopeptide repeat domain"/>
    <property type="match status" value="2"/>
</dbReference>
<proteinExistence type="predicted"/>
<reference evidence="3" key="1">
    <citation type="submission" date="2025-08" db="UniProtKB">
        <authorList>
            <consortium name="RefSeq"/>
        </authorList>
    </citation>
    <scope>IDENTIFICATION</scope>
    <source>
        <tissue evidence="3">Gonad</tissue>
    </source>
</reference>
<evidence type="ECO:0000313" key="2">
    <source>
        <dbReference type="Proteomes" id="UP000515135"/>
    </source>
</evidence>
<feature type="region of interest" description="Disordered" evidence="1">
    <location>
        <begin position="471"/>
        <end position="502"/>
    </location>
</feature>
<name>A0A6P4YSB2_BRABE</name>
<dbReference type="PANTHER" id="PTHR19959">
    <property type="entry name" value="KINESIN LIGHT CHAIN"/>
    <property type="match status" value="1"/>
</dbReference>
<evidence type="ECO:0000313" key="3">
    <source>
        <dbReference type="RefSeq" id="XP_019621532.1"/>
    </source>
</evidence>
<sequence length="1211" mass="135123">MGVTSDEGAVHGADMDSLKRSHTAELVQAIARQDKSREVAALRRLGDISLQEGCANKAVANLKNSSALYRAALRRCKDVVTREALERQIKYADKQVATLPPDKGEEHSKTQSHTQEMTISQVSEILGSLDNALENAADLDPVKIGYEDALVSAIVSNNTLLEVEALKGIADVNLEVGQNSCDRNVNMLEDAIKLYKAALEHCDDSDGQVSLVHRIRFAEKTKASAIKSMNSQRIQERGSQKSEPKLATAAEELLELDLSLESGFRLEVAERGYESKLIQALSSGNGVLEFEALKSLGDLYLQKAKVSKDKEEHFNKACALYSEVLQQSVDKNEQLVMEHRIKYAEKCMKLVYCPEVEKLETKTSVSTILDVMMALQEVREKYKLRGEGVQPLIEGYTHAYLRAILERNQWFKTEALKSLGDLYAERGRSNEDDTDFVKAKGLYKAALKMSTHSAQSILKDRIQNIERVMQEGRKKQEQSPAEENVSLATGEEVHQQSSSHKKGETYIVALSASSSMEAHNIKDADRLCKEHLQEGDEALKRGDLDVAEQHFAAALKAVHVRDSSAVQYQKEAEPLCRLANVYLQRGKATKEAGNFTKAAALCNAASVRAATDLEHDQFTVETITTSFCKHVLEINIAADPCEEKEHKKQLKEMRADAEKGIKAVDQQEDPYLLEEGDPKRTEKEENRVGLIRTLFDRITESRRFFIAELLDECMKEMGPPPCKYSLIGLGSQAIGLVTPYSDLEFSILIEDDSESNVIYFRNLTHYLHLKVISLGETILPAMGIKSLNDFYSGDPADNWFYDSVTPRGFAFDGAMPKASKTPLGRGKTLTTPASELIHTPQNMIKLLERDANQYLKEGYHLALILGNVSLIHGDKELVDEYNTLLKTSLDGRVSSSQLAQVIVSDNLAHFEKQEVTARLLDVKKEIYRLPTLSATYLALFHGITPPTIWSTITSLERVIGHENAHHLSVLVSISAEVRLRTYLSNGGQKENMSVLSSMQVGGASSEELRKVLYYSNKKQLLRYYHSAMPLKRLILNLSKDHTENVPSCLYDTSPQVQAAIYQTLCSYQEAIGYYEEALQMRQSIYGKSAAHPAIATTLSNLASAWHDLGDDRKVVRYHEHTLAMLHIIYGQNATHPDIATTLNNLGSTWSSLGDKEKLSVTTNRHLTCLERSMVRVPLILTLLSPSTTLDLPGMVLEIKERPSTSMSKHYR</sequence>
<dbReference type="KEGG" id="bbel:109467866"/>
<evidence type="ECO:0000256" key="1">
    <source>
        <dbReference type="SAM" id="MobiDB-lite"/>
    </source>
</evidence>
<feature type="region of interest" description="Disordered" evidence="1">
    <location>
        <begin position="96"/>
        <end position="115"/>
    </location>
</feature>
<protein>
    <submittedName>
        <fullName evidence="3">Uncharacterized protein LOC109467866</fullName>
    </submittedName>
</protein>